<evidence type="ECO:0000313" key="4">
    <source>
        <dbReference type="RefSeq" id="XP_042566314.1"/>
    </source>
</evidence>
<organism evidence="3 4">
    <name type="scientific">Clupea harengus</name>
    <name type="common">Atlantic herring</name>
    <dbReference type="NCBI Taxonomy" id="7950"/>
    <lineage>
        <taxon>Eukaryota</taxon>
        <taxon>Metazoa</taxon>
        <taxon>Chordata</taxon>
        <taxon>Craniata</taxon>
        <taxon>Vertebrata</taxon>
        <taxon>Euteleostomi</taxon>
        <taxon>Actinopterygii</taxon>
        <taxon>Neopterygii</taxon>
        <taxon>Teleostei</taxon>
        <taxon>Clupei</taxon>
        <taxon>Clupeiformes</taxon>
        <taxon>Clupeoidei</taxon>
        <taxon>Clupeidae</taxon>
        <taxon>Clupea</taxon>
    </lineage>
</organism>
<dbReference type="Proteomes" id="UP000515152">
    <property type="component" value="Chromosome 18"/>
</dbReference>
<keyword evidence="2" id="KW-0677">Repeat</keyword>
<dbReference type="SMART" id="SM00368">
    <property type="entry name" value="LRR_RI"/>
    <property type="match status" value="7"/>
</dbReference>
<reference evidence="4" key="1">
    <citation type="submission" date="2025-08" db="UniProtKB">
        <authorList>
            <consortium name="RefSeq"/>
        </authorList>
    </citation>
    <scope>IDENTIFICATION</scope>
</reference>
<gene>
    <name evidence="4" type="primary">LOC116224596</name>
</gene>
<dbReference type="InterPro" id="IPR051261">
    <property type="entry name" value="NLR"/>
</dbReference>
<dbReference type="GeneID" id="116224596"/>
<dbReference type="InterPro" id="IPR001611">
    <property type="entry name" value="Leu-rich_rpt"/>
</dbReference>
<dbReference type="AlphaFoldDB" id="A0A8M1KXJ6"/>
<proteinExistence type="predicted"/>
<dbReference type="OrthoDB" id="120976at2759"/>
<dbReference type="RefSeq" id="XP_042566314.1">
    <property type="nucleotide sequence ID" value="XM_042710380.1"/>
</dbReference>
<protein>
    <submittedName>
        <fullName evidence="4">Ribonuclease inhibitor-like</fullName>
    </submittedName>
</protein>
<keyword evidence="3" id="KW-1185">Reference proteome</keyword>
<dbReference type="KEGG" id="char:116224596"/>
<name>A0A8M1KXJ6_CLUHA</name>
<keyword evidence="1" id="KW-0433">Leucine-rich repeat</keyword>
<dbReference type="Pfam" id="PF13516">
    <property type="entry name" value="LRR_6"/>
    <property type="match status" value="5"/>
</dbReference>
<accession>A0A8M1KXJ6</accession>
<evidence type="ECO:0000256" key="1">
    <source>
        <dbReference type="ARBA" id="ARBA00022614"/>
    </source>
</evidence>
<evidence type="ECO:0000313" key="3">
    <source>
        <dbReference type="Proteomes" id="UP000515152"/>
    </source>
</evidence>
<sequence>MRELWLSGNKTGHLGVKHISSLLEDPNCKLEKLQLSDCRIKEEGYASLASALRLNPNHLRELDLRGNDPGESGVKLLLDLKEDPQCKLRKVWFLKGSAAEEACAAVASAVGSNPLLMTELDLSELIPEAFGVNQLCALLEDSHCRLQKLSLGACSITGKGFRALASALISNPSHMRELRLSGNKAGDSGVKHLSSLLEDPNCKLEKLHLGACSITEEGFRALASVLSSNPSHMIELQLSGNKAGDSGVKHLSSLLEDPSCKLEKLE</sequence>
<dbReference type="PANTHER" id="PTHR24106">
    <property type="entry name" value="NACHT, LRR AND CARD DOMAINS-CONTAINING"/>
    <property type="match status" value="1"/>
</dbReference>
<evidence type="ECO:0000256" key="2">
    <source>
        <dbReference type="ARBA" id="ARBA00022737"/>
    </source>
</evidence>